<accession>A0A329M0F6</accession>
<protein>
    <recommendedName>
        <fullName evidence="3">Immunity protein 22</fullName>
    </recommendedName>
</protein>
<dbReference type="AlphaFoldDB" id="A0A329M0F6"/>
<evidence type="ECO:0000313" key="2">
    <source>
        <dbReference type="Proteomes" id="UP000250369"/>
    </source>
</evidence>
<keyword evidence="2" id="KW-1185">Reference proteome</keyword>
<dbReference type="Pfam" id="PF14112">
    <property type="entry name" value="DUF4284"/>
    <property type="match status" value="1"/>
</dbReference>
<dbReference type="EMBL" id="QMFB01000029">
    <property type="protein sequence ID" value="RAV13571.1"/>
    <property type="molecule type" value="Genomic_DNA"/>
</dbReference>
<evidence type="ECO:0000313" key="1">
    <source>
        <dbReference type="EMBL" id="RAV13571.1"/>
    </source>
</evidence>
<dbReference type="RefSeq" id="WP_113035248.1">
    <property type="nucleotide sequence ID" value="NZ_QMFB01000029.1"/>
</dbReference>
<gene>
    <name evidence="1" type="ORF">DQG23_32760</name>
</gene>
<name>A0A329M0F6_9BACL</name>
<dbReference type="OrthoDB" id="6023559at2"/>
<reference evidence="1 2" key="1">
    <citation type="journal article" date="2009" name="Int. J. Syst. Evol. Microbiol.">
        <title>Paenibacillus contaminans sp. nov., isolated from a contaminated laboratory plate.</title>
        <authorList>
            <person name="Chou J.H."/>
            <person name="Lee J.H."/>
            <person name="Lin M.C."/>
            <person name="Chang P.S."/>
            <person name="Arun A.B."/>
            <person name="Young C.C."/>
            <person name="Chen W.M."/>
        </authorList>
    </citation>
    <scope>NUCLEOTIDE SEQUENCE [LARGE SCALE GENOMIC DNA]</scope>
    <source>
        <strain evidence="1 2">CKOBP-6</strain>
    </source>
</reference>
<dbReference type="Proteomes" id="UP000250369">
    <property type="component" value="Unassembled WGS sequence"/>
</dbReference>
<organism evidence="1 2">
    <name type="scientific">Paenibacillus contaminans</name>
    <dbReference type="NCBI Taxonomy" id="450362"/>
    <lineage>
        <taxon>Bacteria</taxon>
        <taxon>Bacillati</taxon>
        <taxon>Bacillota</taxon>
        <taxon>Bacilli</taxon>
        <taxon>Bacillales</taxon>
        <taxon>Paenibacillaceae</taxon>
        <taxon>Paenibacillus</taxon>
    </lineage>
</organism>
<comment type="caution">
    <text evidence="1">The sequence shown here is derived from an EMBL/GenBank/DDBJ whole genome shotgun (WGS) entry which is preliminary data.</text>
</comment>
<proteinExistence type="predicted"/>
<sequence>MRKINDGTPDKISVWAGNTTKSFEGFSEYFEGLEDPDSDCGIHRDFGCKFIDTDFFVSYMTAERRIVPIEELCTEVGCNSLETERAIVERCREIGLHEGNVICYYGNATFTESDPDYRYNDMVFIGTFDDPRKRKTR</sequence>
<dbReference type="InterPro" id="IPR025560">
    <property type="entry name" value="Imm22"/>
</dbReference>
<evidence type="ECO:0008006" key="3">
    <source>
        <dbReference type="Google" id="ProtNLM"/>
    </source>
</evidence>